<feature type="domain" description="RNA polymerase sigma factor 70 region 4 type 2" evidence="1">
    <location>
        <begin position="2"/>
        <end position="52"/>
    </location>
</feature>
<dbReference type="AlphaFoldDB" id="K1U9Y6"/>
<dbReference type="GO" id="GO:0006352">
    <property type="term" value="P:DNA-templated transcription initiation"/>
    <property type="evidence" value="ECO:0007669"/>
    <property type="project" value="InterPro"/>
</dbReference>
<accession>K1U9Y6</accession>
<sequence length="63" mass="7180">HELMAVLDTCTEAQRRRFLLYALDGLSLAEIGVLCGCSKVAVYQSVEAVRKKFINFFENRLNE</sequence>
<feature type="non-terminal residue" evidence="2">
    <location>
        <position position="1"/>
    </location>
</feature>
<reference evidence="2" key="1">
    <citation type="journal article" date="2013" name="Environ. Microbiol.">
        <title>Microbiota from the distal guts of lean and obese adolescents exhibit partial functional redundancy besides clear differences in community structure.</title>
        <authorList>
            <person name="Ferrer M."/>
            <person name="Ruiz A."/>
            <person name="Lanza F."/>
            <person name="Haange S.B."/>
            <person name="Oberbach A."/>
            <person name="Till H."/>
            <person name="Bargiela R."/>
            <person name="Campoy C."/>
            <person name="Segura M.T."/>
            <person name="Richter M."/>
            <person name="von Bergen M."/>
            <person name="Seifert J."/>
            <person name="Suarez A."/>
        </authorList>
    </citation>
    <scope>NUCLEOTIDE SEQUENCE</scope>
</reference>
<organism evidence="2">
    <name type="scientific">human gut metagenome</name>
    <dbReference type="NCBI Taxonomy" id="408170"/>
    <lineage>
        <taxon>unclassified sequences</taxon>
        <taxon>metagenomes</taxon>
        <taxon>organismal metagenomes</taxon>
    </lineage>
</organism>
<evidence type="ECO:0000259" key="1">
    <source>
        <dbReference type="Pfam" id="PF08281"/>
    </source>
</evidence>
<dbReference type="EMBL" id="AJWY01005906">
    <property type="protein sequence ID" value="EKC68351.1"/>
    <property type="molecule type" value="Genomic_DNA"/>
</dbReference>
<dbReference type="InterPro" id="IPR013249">
    <property type="entry name" value="RNA_pol_sigma70_r4_t2"/>
</dbReference>
<dbReference type="InterPro" id="IPR036388">
    <property type="entry name" value="WH-like_DNA-bd_sf"/>
</dbReference>
<keyword evidence="2" id="KW-0804">Transcription</keyword>
<gene>
    <name evidence="2" type="ORF">LEA_08839</name>
</gene>
<dbReference type="GO" id="GO:0016987">
    <property type="term" value="F:sigma factor activity"/>
    <property type="evidence" value="ECO:0007669"/>
    <property type="project" value="InterPro"/>
</dbReference>
<dbReference type="Pfam" id="PF08281">
    <property type="entry name" value="Sigma70_r4_2"/>
    <property type="match status" value="1"/>
</dbReference>
<proteinExistence type="predicted"/>
<dbReference type="GO" id="GO:0000428">
    <property type="term" value="C:DNA-directed RNA polymerase complex"/>
    <property type="evidence" value="ECO:0007669"/>
    <property type="project" value="UniProtKB-KW"/>
</dbReference>
<dbReference type="GO" id="GO:0003677">
    <property type="term" value="F:DNA binding"/>
    <property type="evidence" value="ECO:0007669"/>
    <property type="project" value="InterPro"/>
</dbReference>
<protein>
    <submittedName>
        <fullName evidence="2">DNA-directed RNA polymerase specialized sigma subunit, sigma24</fullName>
    </submittedName>
</protein>
<dbReference type="Gene3D" id="1.10.10.10">
    <property type="entry name" value="Winged helix-like DNA-binding domain superfamily/Winged helix DNA-binding domain"/>
    <property type="match status" value="1"/>
</dbReference>
<evidence type="ECO:0000313" key="2">
    <source>
        <dbReference type="EMBL" id="EKC68351.1"/>
    </source>
</evidence>
<keyword evidence="2" id="KW-0240">DNA-directed RNA polymerase</keyword>
<dbReference type="InterPro" id="IPR013324">
    <property type="entry name" value="RNA_pol_sigma_r3/r4-like"/>
</dbReference>
<comment type="caution">
    <text evidence="2">The sequence shown here is derived from an EMBL/GenBank/DDBJ whole genome shotgun (WGS) entry which is preliminary data.</text>
</comment>
<dbReference type="SUPFAM" id="SSF88659">
    <property type="entry name" value="Sigma3 and sigma4 domains of RNA polymerase sigma factors"/>
    <property type="match status" value="1"/>
</dbReference>
<name>K1U9Y6_9ZZZZ</name>